<evidence type="ECO:0000256" key="1">
    <source>
        <dbReference type="SAM" id="MobiDB-lite"/>
    </source>
</evidence>
<gene>
    <name evidence="2" type="ORF">K452DRAFT_203728</name>
</gene>
<dbReference type="EMBL" id="ML995475">
    <property type="protein sequence ID" value="KAF2146799.1"/>
    <property type="molecule type" value="Genomic_DNA"/>
</dbReference>
<dbReference type="AlphaFoldDB" id="A0A6A6BRT0"/>
<dbReference type="PANTHER" id="PTHR23225:SF2">
    <property type="entry name" value="AT09679P-RELATED"/>
    <property type="match status" value="1"/>
</dbReference>
<dbReference type="RefSeq" id="XP_033402508.1">
    <property type="nucleotide sequence ID" value="XM_033536071.1"/>
</dbReference>
<evidence type="ECO:0000313" key="3">
    <source>
        <dbReference type="Proteomes" id="UP000799438"/>
    </source>
</evidence>
<dbReference type="Proteomes" id="UP000799438">
    <property type="component" value="Unassembled WGS sequence"/>
</dbReference>
<sequence>RPFPCPLAGYSCAATFASKNEWKRHVSTQHVRLGFWRCALCPSSVDGGATVSFNDFNRKDLFAQHLRRMHFAPEQQQHHKHDRKPSTASTTSTTSSSTSSDNTSTTSTSQTTPTTTITETTMPAFQKTCYRRLRDPPPASTCLFCTRSFAGPGSWDERMEHVGRHFE</sequence>
<feature type="non-terminal residue" evidence="2">
    <location>
        <position position="167"/>
    </location>
</feature>
<accession>A0A6A6BRT0</accession>
<reference evidence="2" key="1">
    <citation type="journal article" date="2020" name="Stud. Mycol.">
        <title>101 Dothideomycetes genomes: a test case for predicting lifestyles and emergence of pathogens.</title>
        <authorList>
            <person name="Haridas S."/>
            <person name="Albert R."/>
            <person name="Binder M."/>
            <person name="Bloem J."/>
            <person name="Labutti K."/>
            <person name="Salamov A."/>
            <person name="Andreopoulos B."/>
            <person name="Baker S."/>
            <person name="Barry K."/>
            <person name="Bills G."/>
            <person name="Bluhm B."/>
            <person name="Cannon C."/>
            <person name="Castanera R."/>
            <person name="Culley D."/>
            <person name="Daum C."/>
            <person name="Ezra D."/>
            <person name="Gonzalez J."/>
            <person name="Henrissat B."/>
            <person name="Kuo A."/>
            <person name="Liang C."/>
            <person name="Lipzen A."/>
            <person name="Lutzoni F."/>
            <person name="Magnuson J."/>
            <person name="Mondo S."/>
            <person name="Nolan M."/>
            <person name="Ohm R."/>
            <person name="Pangilinan J."/>
            <person name="Park H.-J."/>
            <person name="Ramirez L."/>
            <person name="Alfaro M."/>
            <person name="Sun H."/>
            <person name="Tritt A."/>
            <person name="Yoshinaga Y."/>
            <person name="Zwiers L.-H."/>
            <person name="Turgeon B."/>
            <person name="Goodwin S."/>
            <person name="Spatafora J."/>
            <person name="Crous P."/>
            <person name="Grigoriev I."/>
        </authorList>
    </citation>
    <scope>NUCLEOTIDE SEQUENCE</scope>
    <source>
        <strain evidence="2">CBS 121167</strain>
    </source>
</reference>
<dbReference type="GO" id="GO:0003700">
    <property type="term" value="F:DNA-binding transcription factor activity"/>
    <property type="evidence" value="ECO:0007669"/>
    <property type="project" value="InterPro"/>
</dbReference>
<feature type="region of interest" description="Disordered" evidence="1">
    <location>
        <begin position="73"/>
        <end position="119"/>
    </location>
</feature>
<dbReference type="GeneID" id="54293567"/>
<feature type="compositionally biased region" description="Low complexity" evidence="1">
    <location>
        <begin position="86"/>
        <end position="119"/>
    </location>
</feature>
<name>A0A6A6BRT0_9PEZI</name>
<organism evidence="2 3">
    <name type="scientific">Aplosporella prunicola CBS 121167</name>
    <dbReference type="NCBI Taxonomy" id="1176127"/>
    <lineage>
        <taxon>Eukaryota</taxon>
        <taxon>Fungi</taxon>
        <taxon>Dikarya</taxon>
        <taxon>Ascomycota</taxon>
        <taxon>Pezizomycotina</taxon>
        <taxon>Dothideomycetes</taxon>
        <taxon>Dothideomycetes incertae sedis</taxon>
        <taxon>Botryosphaeriales</taxon>
        <taxon>Aplosporellaceae</taxon>
        <taxon>Aplosporella</taxon>
    </lineage>
</organism>
<dbReference type="Gene3D" id="3.30.160.60">
    <property type="entry name" value="Classic Zinc Finger"/>
    <property type="match status" value="1"/>
</dbReference>
<dbReference type="PANTHER" id="PTHR23225">
    <property type="entry name" value="ZINC FINGER PROTEIN"/>
    <property type="match status" value="1"/>
</dbReference>
<proteinExistence type="predicted"/>
<evidence type="ECO:0008006" key="4">
    <source>
        <dbReference type="Google" id="ProtNLM"/>
    </source>
</evidence>
<feature type="non-terminal residue" evidence="2">
    <location>
        <position position="1"/>
    </location>
</feature>
<keyword evidence="3" id="KW-1185">Reference proteome</keyword>
<protein>
    <recommendedName>
        <fullName evidence="4">C2H2-type domain-containing protein</fullName>
    </recommendedName>
</protein>
<evidence type="ECO:0000313" key="2">
    <source>
        <dbReference type="EMBL" id="KAF2146799.1"/>
    </source>
</evidence>
<dbReference type="InterPro" id="IPR039970">
    <property type="entry name" value="TF_Grauzone"/>
</dbReference>
<dbReference type="OrthoDB" id="5388486at2759"/>